<feature type="compositionally biased region" description="Basic and acidic residues" evidence="1">
    <location>
        <begin position="104"/>
        <end position="114"/>
    </location>
</feature>
<reference evidence="2" key="2">
    <citation type="submission" date="2020-09" db="EMBL/GenBank/DDBJ databases">
        <authorList>
            <person name="Sun Q."/>
            <person name="Zhou Y."/>
        </authorList>
    </citation>
    <scope>NUCLEOTIDE SEQUENCE</scope>
    <source>
        <strain evidence="2">CGMCC 4.7278</strain>
    </source>
</reference>
<name>A0A917QQQ7_9NOCA</name>
<evidence type="ECO:0000313" key="3">
    <source>
        <dbReference type="Proteomes" id="UP000612956"/>
    </source>
</evidence>
<dbReference type="AlphaFoldDB" id="A0A917QQQ7"/>
<reference evidence="2" key="1">
    <citation type="journal article" date="2014" name="Int. J. Syst. Evol. Microbiol.">
        <title>Complete genome sequence of Corynebacterium casei LMG S-19264T (=DSM 44701T), isolated from a smear-ripened cheese.</title>
        <authorList>
            <consortium name="US DOE Joint Genome Institute (JGI-PGF)"/>
            <person name="Walter F."/>
            <person name="Albersmeier A."/>
            <person name="Kalinowski J."/>
            <person name="Ruckert C."/>
        </authorList>
    </citation>
    <scope>NUCLEOTIDE SEQUENCE</scope>
    <source>
        <strain evidence="2">CGMCC 4.7278</strain>
    </source>
</reference>
<feature type="region of interest" description="Disordered" evidence="1">
    <location>
        <begin position="91"/>
        <end position="114"/>
    </location>
</feature>
<proteinExistence type="predicted"/>
<gene>
    <name evidence="2" type="ORF">GCM10011591_39780</name>
</gene>
<organism evidence="2 3">
    <name type="scientific">Nocardia camponoti</name>
    <dbReference type="NCBI Taxonomy" id="1616106"/>
    <lineage>
        <taxon>Bacteria</taxon>
        <taxon>Bacillati</taxon>
        <taxon>Actinomycetota</taxon>
        <taxon>Actinomycetes</taxon>
        <taxon>Mycobacteriales</taxon>
        <taxon>Nocardiaceae</taxon>
        <taxon>Nocardia</taxon>
    </lineage>
</organism>
<protein>
    <submittedName>
        <fullName evidence="2">Uncharacterized protein</fullName>
    </submittedName>
</protein>
<sequence>MCSRNRAAWVDLAEVLRQAVLSRTVPARECRCVRWGVHREPLGRWPAIRVSKISQKWPLLGCAQGWAQDTLEVVRMYREPLEDLEALMSPSLRGGDIGGSGRGLPDRRAPLGAR</sequence>
<comment type="caution">
    <text evidence="2">The sequence shown here is derived from an EMBL/GenBank/DDBJ whole genome shotgun (WGS) entry which is preliminary data.</text>
</comment>
<evidence type="ECO:0000256" key="1">
    <source>
        <dbReference type="SAM" id="MobiDB-lite"/>
    </source>
</evidence>
<dbReference type="EMBL" id="BMMW01000004">
    <property type="protein sequence ID" value="GGK63596.1"/>
    <property type="molecule type" value="Genomic_DNA"/>
</dbReference>
<accession>A0A917QQQ7</accession>
<keyword evidence="3" id="KW-1185">Reference proteome</keyword>
<dbReference type="Proteomes" id="UP000612956">
    <property type="component" value="Unassembled WGS sequence"/>
</dbReference>
<evidence type="ECO:0000313" key="2">
    <source>
        <dbReference type="EMBL" id="GGK63596.1"/>
    </source>
</evidence>